<dbReference type="InterPro" id="IPR007730">
    <property type="entry name" value="SPOR-like_dom"/>
</dbReference>
<evidence type="ECO:0000259" key="1">
    <source>
        <dbReference type="PROSITE" id="PS51724"/>
    </source>
</evidence>
<name>A0A212J513_9FIRM</name>
<dbReference type="InterPro" id="IPR018711">
    <property type="entry name" value="NAGPA"/>
</dbReference>
<evidence type="ECO:0000313" key="2">
    <source>
        <dbReference type="EMBL" id="SBV94464.1"/>
    </source>
</evidence>
<feature type="domain" description="SPOR" evidence="1">
    <location>
        <begin position="206"/>
        <end position="246"/>
    </location>
</feature>
<accession>A0A212J513</accession>
<sequence>MSKHIEKIPLSRIVRIQIWPNPNRLTLAEAMAAQAEPPDIALSGVYYNGDWTIAGHVKADGQILSREEGWGEWGYAWDNGPDIKMIQIPKGGGAPYLNYLSCKSLLTPWDGIDAPLTVGTALQGKRGWAALALDGDNLIVWAAGDGANAITLPQLRSELYELGAETALALDGGQSVKYRAKDGSVYINNASRPVTQHYIFIWLKPIPTKTQYKVQVGAFSVKSNAERLRDELAGKGYPGFITEVQT</sequence>
<dbReference type="PROSITE" id="PS51724">
    <property type="entry name" value="SPOR"/>
    <property type="match status" value="1"/>
</dbReference>
<dbReference type="Gene3D" id="3.30.70.1070">
    <property type="entry name" value="Sporulation related repeat"/>
    <property type="match status" value="1"/>
</dbReference>
<dbReference type="EMBL" id="FLUN01000001">
    <property type="protein sequence ID" value="SBV94464.1"/>
    <property type="molecule type" value="Genomic_DNA"/>
</dbReference>
<protein>
    <recommendedName>
        <fullName evidence="1">SPOR domain-containing protein</fullName>
    </recommendedName>
</protein>
<dbReference type="GO" id="GO:0042834">
    <property type="term" value="F:peptidoglycan binding"/>
    <property type="evidence" value="ECO:0007669"/>
    <property type="project" value="InterPro"/>
</dbReference>
<dbReference type="InterPro" id="IPR036680">
    <property type="entry name" value="SPOR-like_sf"/>
</dbReference>
<dbReference type="AlphaFoldDB" id="A0A212J513"/>
<gene>
    <name evidence="2" type="ORF">KL86CLO1_10517</name>
</gene>
<proteinExistence type="predicted"/>
<dbReference type="Pfam" id="PF05036">
    <property type="entry name" value="SPOR"/>
    <property type="match status" value="1"/>
</dbReference>
<dbReference type="SUPFAM" id="SSF110997">
    <property type="entry name" value="Sporulation related repeat"/>
    <property type="match status" value="1"/>
</dbReference>
<organism evidence="2">
    <name type="scientific">uncultured Eubacteriales bacterium</name>
    <dbReference type="NCBI Taxonomy" id="172733"/>
    <lineage>
        <taxon>Bacteria</taxon>
        <taxon>Bacillati</taxon>
        <taxon>Bacillota</taxon>
        <taxon>Clostridia</taxon>
        <taxon>Eubacteriales</taxon>
        <taxon>environmental samples</taxon>
    </lineage>
</organism>
<dbReference type="Pfam" id="PF09992">
    <property type="entry name" value="NAGPA"/>
    <property type="match status" value="1"/>
</dbReference>
<reference evidence="2" key="1">
    <citation type="submission" date="2016-04" db="EMBL/GenBank/DDBJ databases">
        <authorList>
            <person name="Evans L.H."/>
            <person name="Alamgir A."/>
            <person name="Owens N."/>
            <person name="Weber N.D."/>
            <person name="Virtaneva K."/>
            <person name="Barbian K."/>
            <person name="Babar A."/>
            <person name="Rosenke K."/>
        </authorList>
    </citation>
    <scope>NUCLEOTIDE SEQUENCE</scope>
    <source>
        <strain evidence="2">86</strain>
    </source>
</reference>